<keyword evidence="3" id="KW-1185">Reference proteome</keyword>
<reference evidence="2 3" key="1">
    <citation type="journal article" date="2015" name="Genome Biol. Evol.">
        <title>Characterization of Three Mycobacterium spp. with Potential Use in Bioremediation by Genome Sequencing and Comparative Genomics.</title>
        <authorList>
            <person name="Das S."/>
            <person name="Pettersson B.M."/>
            <person name="Behra P.R."/>
            <person name="Ramesh M."/>
            <person name="Dasgupta S."/>
            <person name="Bhattacharya A."/>
            <person name="Kirsebom L.A."/>
        </authorList>
    </citation>
    <scope>NUCLEOTIDE SEQUENCE [LARGE SCALE GENOMIC DNA]</scope>
    <source>
        <strain evidence="2 3">DSM 43826</strain>
    </source>
</reference>
<protein>
    <submittedName>
        <fullName evidence="2">Uncharacterized protein</fullName>
    </submittedName>
</protein>
<dbReference type="AlphaFoldDB" id="A0A0J6W0M0"/>
<evidence type="ECO:0000256" key="1">
    <source>
        <dbReference type="SAM" id="MobiDB-lite"/>
    </source>
</evidence>
<dbReference type="STRING" id="37916.MCHLDSM_03024"/>
<comment type="caution">
    <text evidence="2">The sequence shown here is derived from an EMBL/GenBank/DDBJ whole genome shotgun (WGS) entry which is preliminary data.</text>
</comment>
<organism evidence="2 3">
    <name type="scientific">Mycolicibacterium chlorophenolicum</name>
    <dbReference type="NCBI Taxonomy" id="37916"/>
    <lineage>
        <taxon>Bacteria</taxon>
        <taxon>Bacillati</taxon>
        <taxon>Actinomycetota</taxon>
        <taxon>Actinomycetes</taxon>
        <taxon>Mycobacteriales</taxon>
        <taxon>Mycobacteriaceae</taxon>
        <taxon>Mycolicibacterium</taxon>
    </lineage>
</organism>
<name>A0A0J6W0M0_9MYCO</name>
<accession>A0A0J6W0M0</accession>
<feature type="compositionally biased region" description="Basic and acidic residues" evidence="1">
    <location>
        <begin position="20"/>
        <end position="31"/>
    </location>
</feature>
<evidence type="ECO:0000313" key="2">
    <source>
        <dbReference type="EMBL" id="KMO76875.1"/>
    </source>
</evidence>
<dbReference type="EMBL" id="JYNL01000023">
    <property type="protein sequence ID" value="KMO76875.1"/>
    <property type="molecule type" value="Genomic_DNA"/>
</dbReference>
<evidence type="ECO:0000313" key="3">
    <source>
        <dbReference type="Proteomes" id="UP000036513"/>
    </source>
</evidence>
<proteinExistence type="predicted"/>
<feature type="compositionally biased region" description="Low complexity" evidence="1">
    <location>
        <begin position="1"/>
        <end position="19"/>
    </location>
</feature>
<feature type="region of interest" description="Disordered" evidence="1">
    <location>
        <begin position="1"/>
        <end position="41"/>
    </location>
</feature>
<gene>
    <name evidence="2" type="ORF">MCHLDSM_03024</name>
</gene>
<sequence length="115" mass="12167">MSTTAAAKATPAKKSAVAETKPEKKPAEKRAYQATGRSGQVSMKTSTTPLAFAVDVKKTEAKKIAYREGVVSRFFADRAKAEAFAAAVNDGTMGQRNDFYSDATDAVVVETTVVA</sequence>
<dbReference type="Proteomes" id="UP000036513">
    <property type="component" value="Unassembled WGS sequence"/>
</dbReference>
<dbReference type="PATRIC" id="fig|37916.4.peg.2951"/>